<comment type="caution">
    <text evidence="2">The sequence shown here is derived from an EMBL/GenBank/DDBJ whole genome shotgun (WGS) entry which is preliminary data.</text>
</comment>
<dbReference type="EMBL" id="BOPC01000041">
    <property type="protein sequence ID" value="GIJ28024.1"/>
    <property type="molecule type" value="Genomic_DNA"/>
</dbReference>
<organism evidence="2 3">
    <name type="scientific">Micromonospora qiuiae</name>
    <dbReference type="NCBI Taxonomy" id="502268"/>
    <lineage>
        <taxon>Bacteria</taxon>
        <taxon>Bacillati</taxon>
        <taxon>Actinomycetota</taxon>
        <taxon>Actinomycetes</taxon>
        <taxon>Micromonosporales</taxon>
        <taxon>Micromonosporaceae</taxon>
        <taxon>Micromonospora</taxon>
    </lineage>
</organism>
<proteinExistence type="predicted"/>
<feature type="domain" description="NADP-dependent oxidoreductase" evidence="1">
    <location>
        <begin position="46"/>
        <end position="352"/>
    </location>
</feature>
<accession>A0ABQ4JCZ2</accession>
<evidence type="ECO:0000259" key="1">
    <source>
        <dbReference type="Pfam" id="PF00248"/>
    </source>
</evidence>
<dbReference type="InterPro" id="IPR036812">
    <property type="entry name" value="NAD(P)_OxRdtase_dom_sf"/>
</dbReference>
<dbReference type="InterPro" id="IPR023210">
    <property type="entry name" value="NADP_OxRdtase_dom"/>
</dbReference>
<dbReference type="Proteomes" id="UP000653076">
    <property type="component" value="Unassembled WGS sequence"/>
</dbReference>
<dbReference type="Pfam" id="PF00248">
    <property type="entry name" value="Aldo_ket_red"/>
    <property type="match status" value="1"/>
</dbReference>
<dbReference type="CDD" id="cd19086">
    <property type="entry name" value="AKR_AKR11C1"/>
    <property type="match status" value="1"/>
</dbReference>
<dbReference type="SUPFAM" id="SSF51430">
    <property type="entry name" value="NAD(P)-linked oxidoreductase"/>
    <property type="match status" value="1"/>
</dbReference>
<reference evidence="2 3" key="1">
    <citation type="submission" date="2021-01" db="EMBL/GenBank/DDBJ databases">
        <title>Whole genome shotgun sequence of Verrucosispora qiuiae NBRC 106684.</title>
        <authorList>
            <person name="Komaki H."/>
            <person name="Tamura T."/>
        </authorList>
    </citation>
    <scope>NUCLEOTIDE SEQUENCE [LARGE SCALE GENOMIC DNA]</scope>
    <source>
        <strain evidence="2 3">NBRC 106684</strain>
    </source>
</reference>
<evidence type="ECO:0000313" key="2">
    <source>
        <dbReference type="EMBL" id="GIJ28024.1"/>
    </source>
</evidence>
<dbReference type="PANTHER" id="PTHR43312">
    <property type="entry name" value="D-THREO-ALDOSE 1-DEHYDROGENASE"/>
    <property type="match status" value="1"/>
</dbReference>
<keyword evidence="3" id="KW-1185">Reference proteome</keyword>
<name>A0ABQ4JCZ2_9ACTN</name>
<gene>
    <name evidence="2" type="ORF">Vqi01_31860</name>
</gene>
<dbReference type="PANTHER" id="PTHR43312:SF1">
    <property type="entry name" value="NADP-DEPENDENT OXIDOREDUCTASE DOMAIN-CONTAINING PROTEIN"/>
    <property type="match status" value="1"/>
</dbReference>
<dbReference type="InterPro" id="IPR053135">
    <property type="entry name" value="AKR2_Oxidoreductase"/>
</dbReference>
<protein>
    <submittedName>
        <fullName evidence="2">Aldo/keto reductase</fullName>
    </submittedName>
</protein>
<dbReference type="Gene3D" id="3.20.20.100">
    <property type="entry name" value="NADP-dependent oxidoreductase domain"/>
    <property type="match status" value="1"/>
</dbReference>
<sequence>MIRRAGRPVRMIVMDLCHTRPATWHDAPMAQSTRTLGRSGIEVSALGMGCWAIAGPWAERQTPLGWGAVDDEESARTIRRALDLGVTLFDTADTYGAGHGERVLGRALAGRRDEAVIATKWGYTFDERTRQATGADASPAYLRRAVRDSLRRLGTDRIDLYQLHLADLPVSRAQALVGTLEELVADGLIRAYGWSTDRADRAAAFGQDAPRATAVQHSLSVLRDAPDLLNLCEKYDLASISCGPLGMGLLTGKYHPASTLPYDDVRGITSGWLEWFRGGRPAPEWLRRVQAVRAALTADGRTLAQGALGWIWARSGRAIPIPGCRSVDQVEENAAALALGPLRPDHFAEVERQLAALRAAALREVDRPYWPSPMLPTARP</sequence>
<evidence type="ECO:0000313" key="3">
    <source>
        <dbReference type="Proteomes" id="UP000653076"/>
    </source>
</evidence>